<gene>
    <name evidence="6" type="ORF">HN018_20975</name>
</gene>
<dbReference type="PRINTS" id="PR00111">
    <property type="entry name" value="ABHYDROLASE"/>
</dbReference>
<protein>
    <submittedName>
        <fullName evidence="6">Acetoin dehydrogenase dihydrolipoyllysine-residue acetyltransferase subunit</fullName>
    </submittedName>
</protein>
<sequence>MIAELTLPRLGETMETGRVSAWLKQPGESFKRGETLVEIESDKTVVEMPALADGVLFEIVVEAGQDADVGAVLCRYEDGRAATSVPDSRPEPIRDPVPVQATVAPEAPGKGVSSGGTRATPLARRVARDGNVALDGLIGTGRRGRIEAADVRRWLAQAPGAETPAARISSLDVSGGRLDRRDWAAANATGPRIVLLHGLAADVQSWSALASMLMRAGRSVTAIDLPGHGTTSLDAISVDHAADTVADFLKTLGGEPVELVGHSLGGAIAARAARSASAQVRRLTLLAPAGLDRAIDVDFIRNIVRVRSSGALQHLLRRLVVRPALLTAAQLDALAGELGRGRLTGLADTLVDEGGQQIDITADLRALTMPVRIVWGVQDRIIPWTQVSQAGSRCAIHLIQDAGHVPHWDQPAEVAALF</sequence>
<comment type="similarity">
    <text evidence="2">Belongs to the 2-oxoacid dehydrogenase family.</text>
</comment>
<dbReference type="PROSITE" id="PS50968">
    <property type="entry name" value="BIOTINYL_LIPOYL"/>
    <property type="match status" value="1"/>
</dbReference>
<evidence type="ECO:0000256" key="3">
    <source>
        <dbReference type="ARBA" id="ARBA00022823"/>
    </source>
</evidence>
<evidence type="ECO:0000313" key="6">
    <source>
        <dbReference type="EMBL" id="QKE92174.1"/>
    </source>
</evidence>
<dbReference type="PANTHER" id="PTHR43689:SF8">
    <property type="entry name" value="ALPHA_BETA-HYDROLASES SUPERFAMILY PROTEIN"/>
    <property type="match status" value="1"/>
</dbReference>
<evidence type="ECO:0000256" key="1">
    <source>
        <dbReference type="ARBA" id="ARBA00001938"/>
    </source>
</evidence>
<dbReference type="KEGG" id="lck:HN018_20975"/>
<dbReference type="Pfam" id="PF02817">
    <property type="entry name" value="E3_binding"/>
    <property type="match status" value="1"/>
</dbReference>
<dbReference type="InterPro" id="IPR011053">
    <property type="entry name" value="Single_hybrid_motif"/>
</dbReference>
<dbReference type="InterPro" id="IPR000089">
    <property type="entry name" value="Biotin_lipoyl"/>
</dbReference>
<proteinExistence type="inferred from homology"/>
<dbReference type="InterPro" id="IPR029058">
    <property type="entry name" value="AB_hydrolase_fold"/>
</dbReference>
<name>A0A6M8HUE2_9PROT</name>
<evidence type="ECO:0000256" key="2">
    <source>
        <dbReference type="ARBA" id="ARBA00007317"/>
    </source>
</evidence>
<evidence type="ECO:0000259" key="4">
    <source>
        <dbReference type="PROSITE" id="PS50968"/>
    </source>
</evidence>
<dbReference type="InterPro" id="IPR036625">
    <property type="entry name" value="E3-bd_dom_sf"/>
</dbReference>
<dbReference type="PROSITE" id="PS51826">
    <property type="entry name" value="PSBD"/>
    <property type="match status" value="1"/>
</dbReference>
<keyword evidence="6" id="KW-0808">Transferase</keyword>
<organism evidence="6 7">
    <name type="scientific">Lichenicola cladoniae</name>
    <dbReference type="NCBI Taxonomy" id="1484109"/>
    <lineage>
        <taxon>Bacteria</taxon>
        <taxon>Pseudomonadati</taxon>
        <taxon>Pseudomonadota</taxon>
        <taxon>Alphaproteobacteria</taxon>
        <taxon>Acetobacterales</taxon>
        <taxon>Acetobacteraceae</taxon>
        <taxon>Lichenicola</taxon>
    </lineage>
</organism>
<dbReference type="InterPro" id="IPR003016">
    <property type="entry name" value="2-oxoA_DH_lipoyl-BS"/>
</dbReference>
<dbReference type="PROSITE" id="PS00189">
    <property type="entry name" value="LIPOYL"/>
    <property type="match status" value="1"/>
</dbReference>
<dbReference type="Gene3D" id="3.40.50.1820">
    <property type="entry name" value="alpha/beta hydrolase"/>
    <property type="match status" value="1"/>
</dbReference>
<dbReference type="PANTHER" id="PTHR43689">
    <property type="entry name" value="HYDROLASE"/>
    <property type="match status" value="1"/>
</dbReference>
<evidence type="ECO:0000313" key="7">
    <source>
        <dbReference type="Proteomes" id="UP000500767"/>
    </source>
</evidence>
<dbReference type="SUPFAM" id="SSF47005">
    <property type="entry name" value="Peripheral subunit-binding domain of 2-oxo acid dehydrogenase complex"/>
    <property type="match status" value="1"/>
</dbReference>
<dbReference type="SUPFAM" id="SSF53474">
    <property type="entry name" value="alpha/beta-Hydrolases"/>
    <property type="match status" value="1"/>
</dbReference>
<dbReference type="InterPro" id="IPR004167">
    <property type="entry name" value="PSBD"/>
</dbReference>
<dbReference type="RefSeq" id="WP_171836990.1">
    <property type="nucleotide sequence ID" value="NZ_CP053708.1"/>
</dbReference>
<reference evidence="6 7" key="1">
    <citation type="journal article" date="2014" name="World J. Microbiol. Biotechnol.">
        <title>Biodiversity and physiological characteristics of Antarctic and Arctic lichens-associated bacteria.</title>
        <authorList>
            <person name="Lee Y.M."/>
            <person name="Kim E.H."/>
            <person name="Lee H.K."/>
            <person name="Hong S.G."/>
        </authorList>
    </citation>
    <scope>NUCLEOTIDE SEQUENCE [LARGE SCALE GENOMIC DNA]</scope>
    <source>
        <strain evidence="6 7">PAMC 26569</strain>
    </source>
</reference>
<keyword evidence="7" id="KW-1185">Reference proteome</keyword>
<feature type="domain" description="Lipoyl-binding" evidence="4">
    <location>
        <begin position="2"/>
        <end position="77"/>
    </location>
</feature>
<dbReference type="AlphaFoldDB" id="A0A6M8HUE2"/>
<accession>A0A6M8HUE2</accession>
<dbReference type="NCBIfam" id="NF011457">
    <property type="entry name" value="PRK14875.1"/>
    <property type="match status" value="1"/>
</dbReference>
<dbReference type="GO" id="GO:0016746">
    <property type="term" value="F:acyltransferase activity"/>
    <property type="evidence" value="ECO:0007669"/>
    <property type="project" value="InterPro"/>
</dbReference>
<keyword evidence="3" id="KW-0450">Lipoyl</keyword>
<evidence type="ECO:0000259" key="5">
    <source>
        <dbReference type="PROSITE" id="PS51826"/>
    </source>
</evidence>
<comment type="cofactor">
    <cofactor evidence="1">
        <name>(R)-lipoate</name>
        <dbReference type="ChEBI" id="CHEBI:83088"/>
    </cofactor>
</comment>
<feature type="domain" description="Peripheral subunit-binding (PSBD)" evidence="5">
    <location>
        <begin position="118"/>
        <end position="155"/>
    </location>
</feature>
<dbReference type="SUPFAM" id="SSF51230">
    <property type="entry name" value="Single hybrid motif"/>
    <property type="match status" value="1"/>
</dbReference>
<dbReference type="Proteomes" id="UP000500767">
    <property type="component" value="Chromosome"/>
</dbReference>
<dbReference type="Gene3D" id="4.10.320.10">
    <property type="entry name" value="E3-binding domain"/>
    <property type="match status" value="1"/>
</dbReference>
<dbReference type="Gene3D" id="2.40.50.100">
    <property type="match status" value="1"/>
</dbReference>
<dbReference type="Pfam" id="PF00364">
    <property type="entry name" value="Biotin_lipoyl"/>
    <property type="match status" value="1"/>
</dbReference>
<dbReference type="EMBL" id="CP053708">
    <property type="protein sequence ID" value="QKE92174.1"/>
    <property type="molecule type" value="Genomic_DNA"/>
</dbReference>
<dbReference type="Pfam" id="PF12697">
    <property type="entry name" value="Abhydrolase_6"/>
    <property type="match status" value="1"/>
</dbReference>
<dbReference type="CDD" id="cd06849">
    <property type="entry name" value="lipoyl_domain"/>
    <property type="match status" value="1"/>
</dbReference>
<dbReference type="InterPro" id="IPR000073">
    <property type="entry name" value="AB_hydrolase_1"/>
</dbReference>